<gene>
    <name evidence="1" type="ORF">AZH43_07020</name>
</gene>
<dbReference type="OrthoDB" id="5523946at2"/>
<dbReference type="RefSeq" id="WP_067666450.1">
    <property type="nucleotide sequence ID" value="NZ_CBCSIK010000008.1"/>
</dbReference>
<dbReference type="Proteomes" id="UP000076276">
    <property type="component" value="Unassembled WGS sequence"/>
</dbReference>
<reference evidence="1 2" key="1">
    <citation type="submission" date="2016-03" db="EMBL/GenBank/DDBJ databases">
        <title>Acinetobacter genomospecies 28 strain ANC 4149.</title>
        <authorList>
            <person name="Radolfova-Krizova L."/>
            <person name="Nemec A."/>
        </authorList>
    </citation>
    <scope>NUCLEOTIDE SEQUENCE [LARGE SCALE GENOMIC DNA]</scope>
    <source>
        <strain evidence="1 2">ANC 4149</strain>
    </source>
</reference>
<evidence type="ECO:0000313" key="1">
    <source>
        <dbReference type="EMBL" id="KYQ73174.1"/>
    </source>
</evidence>
<keyword evidence="2" id="KW-1185">Reference proteome</keyword>
<keyword evidence="1" id="KW-0969">Cilium</keyword>
<evidence type="ECO:0000313" key="2">
    <source>
        <dbReference type="Proteomes" id="UP000076276"/>
    </source>
</evidence>
<accession>A0A151Y544</accession>
<keyword evidence="1" id="KW-0282">Flagellum</keyword>
<keyword evidence="1" id="KW-0966">Cell projection</keyword>
<comment type="caution">
    <text evidence="1">The sequence shown here is derived from an EMBL/GenBank/DDBJ whole genome shotgun (WGS) entry which is preliminary data.</text>
</comment>
<dbReference type="PROSITE" id="PS51257">
    <property type="entry name" value="PROKAR_LIPOPROTEIN"/>
    <property type="match status" value="1"/>
</dbReference>
<dbReference type="AlphaFoldDB" id="A0A151Y544"/>
<dbReference type="EMBL" id="LUAW01000011">
    <property type="protein sequence ID" value="KYQ73174.1"/>
    <property type="molecule type" value="Genomic_DNA"/>
</dbReference>
<sequence>MNSFTKILFSSILIAGLSGCVSTRGLVSLEGPVAPLSSKASASKVAVIKIIEDKRVFEEKPKQANIPSLKGGVHKASELDKAKAIARKRNGYGKAMGDILLKDETVAFVLQKRIESALLHAGYQVVPASKADYPDLELTVKIEKFWSWMQPGFSYITLNTEIETEIYNAASPNKPIHTYIKISKPTALATGSKWISTMNDALTDYEKRLIDQIK</sequence>
<proteinExistence type="predicted"/>
<protein>
    <submittedName>
        <fullName evidence="1">Flagellar biosynthesis protein</fullName>
    </submittedName>
</protein>
<name>A0A151Y544_9GAMM</name>
<organism evidence="1 2">
    <name type="scientific">Acinetobacter pragensis</name>
    <dbReference type="NCBI Taxonomy" id="1806892"/>
    <lineage>
        <taxon>Bacteria</taxon>
        <taxon>Pseudomonadati</taxon>
        <taxon>Pseudomonadota</taxon>
        <taxon>Gammaproteobacteria</taxon>
        <taxon>Moraxellales</taxon>
        <taxon>Moraxellaceae</taxon>
        <taxon>Acinetobacter</taxon>
    </lineage>
</organism>